<feature type="active site" description="Nucleophile" evidence="3">
    <location>
        <position position="119"/>
    </location>
</feature>
<evidence type="ECO:0000259" key="5">
    <source>
        <dbReference type="Pfam" id="PF17676"/>
    </source>
</evidence>
<dbReference type="AlphaFoldDB" id="A0A0P6WM34"/>
<evidence type="ECO:0000256" key="2">
    <source>
        <dbReference type="ARBA" id="ARBA00022801"/>
    </source>
</evidence>
<name>A0A0P6WM34_9CHLR</name>
<dbReference type="STRING" id="1134406.ADN00_17870"/>
<dbReference type="PIRSF" id="PIRSF028757">
    <property type="entry name" value="LD-carboxypeptidase"/>
    <property type="match status" value="1"/>
</dbReference>
<keyword evidence="7" id="KW-1185">Reference proteome</keyword>
<feature type="domain" description="LD-carboxypeptidase C-terminal" evidence="5">
    <location>
        <begin position="213"/>
        <end position="328"/>
    </location>
</feature>
<dbReference type="RefSeq" id="WP_075064404.1">
    <property type="nucleotide sequence ID" value="NZ_LGCL01000043.1"/>
</dbReference>
<dbReference type="Gene3D" id="3.40.50.10740">
    <property type="entry name" value="Class I glutamine amidotransferase-like"/>
    <property type="match status" value="1"/>
</dbReference>
<feature type="domain" description="LD-carboxypeptidase N-terminal" evidence="4">
    <location>
        <begin position="21"/>
        <end position="139"/>
    </location>
</feature>
<gene>
    <name evidence="6" type="ORF">ADN00_17870</name>
</gene>
<evidence type="ECO:0000256" key="3">
    <source>
        <dbReference type="PIRSR" id="PIRSR028757-1"/>
    </source>
</evidence>
<dbReference type="SUPFAM" id="SSF52317">
    <property type="entry name" value="Class I glutamine amidotransferase-like"/>
    <property type="match status" value="1"/>
</dbReference>
<evidence type="ECO:0000313" key="6">
    <source>
        <dbReference type="EMBL" id="KPL70902.1"/>
    </source>
</evidence>
<dbReference type="PANTHER" id="PTHR30237">
    <property type="entry name" value="MURAMOYLTETRAPEPTIDE CARBOXYPEPTIDASE"/>
    <property type="match status" value="1"/>
</dbReference>
<keyword evidence="2" id="KW-0378">Hydrolase</keyword>
<evidence type="ECO:0000259" key="4">
    <source>
        <dbReference type="Pfam" id="PF02016"/>
    </source>
</evidence>
<proteinExistence type="inferred from homology"/>
<accession>A0A0P6WM34</accession>
<dbReference type="InterPro" id="IPR029062">
    <property type="entry name" value="Class_I_gatase-like"/>
</dbReference>
<feature type="active site" description="Charge relay system" evidence="3">
    <location>
        <position position="244"/>
    </location>
</feature>
<evidence type="ECO:0000313" key="7">
    <source>
        <dbReference type="Proteomes" id="UP000050417"/>
    </source>
</evidence>
<dbReference type="EMBL" id="LGCL01000043">
    <property type="protein sequence ID" value="KPL70902.1"/>
    <property type="molecule type" value="Genomic_DNA"/>
</dbReference>
<dbReference type="SUPFAM" id="SSF141986">
    <property type="entry name" value="LD-carboxypeptidase A C-terminal domain-like"/>
    <property type="match status" value="1"/>
</dbReference>
<dbReference type="Gene3D" id="3.50.30.60">
    <property type="entry name" value="LD-carboxypeptidase A C-terminal domain-like"/>
    <property type="match status" value="1"/>
</dbReference>
<reference evidence="6 7" key="1">
    <citation type="submission" date="2015-07" db="EMBL/GenBank/DDBJ databases">
        <title>Genome sequence of Ornatilinea apprima DSM 23815.</title>
        <authorList>
            <person name="Hemp J."/>
            <person name="Ward L.M."/>
            <person name="Pace L.A."/>
            <person name="Fischer W.W."/>
        </authorList>
    </citation>
    <scope>NUCLEOTIDE SEQUENCE [LARGE SCALE GENOMIC DNA]</scope>
    <source>
        <strain evidence="6 7">P3M-1</strain>
    </source>
</reference>
<evidence type="ECO:0008006" key="8">
    <source>
        <dbReference type="Google" id="ProtNLM"/>
    </source>
</evidence>
<dbReference type="InterPro" id="IPR003507">
    <property type="entry name" value="S66_fam"/>
</dbReference>
<dbReference type="InterPro" id="IPR027461">
    <property type="entry name" value="Carboxypeptidase_A_C_sf"/>
</dbReference>
<feature type="active site" description="Charge relay system" evidence="3">
    <location>
        <position position="313"/>
    </location>
</feature>
<comment type="similarity">
    <text evidence="1">Belongs to the peptidase S66 family.</text>
</comment>
<protein>
    <recommendedName>
        <fullName evidence="8">Peptidase S66</fullName>
    </recommendedName>
</protein>
<dbReference type="InterPro" id="IPR027478">
    <property type="entry name" value="LdcA_N"/>
</dbReference>
<sequence>MTLPTPPLLKPARLQPGDMLAVVSPSFGAAGLFPHRLEMGLRQAEEMGFKVKVMPNARGVMGAVSGTPQQRADDLHAAFLDPEVKAIIAAIGGNHSNHLLPLLDFDLIRAHPKIFMGYSDITVLNVAIHRRTGLVTFNGPAFITDFAEYPAMFDYARDSFQRTLCAAQAPGQIQPAAAWTDEFLDWAEKKDLQRARLMQPSPGWTWLKPGAAEGWLIGGCIESLEHLRGTAFWPDFEGALLYLETSEEKPTPAQVDSMLMDYENMGIFDRIAGLLVGRPMLYSEEEKQQLREVILERTRAYHFPIISDMDFGHTAPLFILPNGCRARVDSQARRFEILEAAVSA</sequence>
<dbReference type="InterPro" id="IPR040921">
    <property type="entry name" value="Peptidase_S66C"/>
</dbReference>
<dbReference type="InterPro" id="IPR040449">
    <property type="entry name" value="Peptidase_S66_N"/>
</dbReference>
<organism evidence="6 7">
    <name type="scientific">Ornatilinea apprima</name>
    <dbReference type="NCBI Taxonomy" id="1134406"/>
    <lineage>
        <taxon>Bacteria</taxon>
        <taxon>Bacillati</taxon>
        <taxon>Chloroflexota</taxon>
        <taxon>Anaerolineae</taxon>
        <taxon>Anaerolineales</taxon>
        <taxon>Anaerolineaceae</taxon>
        <taxon>Ornatilinea</taxon>
    </lineage>
</organism>
<dbReference type="Proteomes" id="UP000050417">
    <property type="component" value="Unassembled WGS sequence"/>
</dbReference>
<comment type="caution">
    <text evidence="6">The sequence shown here is derived from an EMBL/GenBank/DDBJ whole genome shotgun (WGS) entry which is preliminary data.</text>
</comment>
<dbReference type="Pfam" id="PF02016">
    <property type="entry name" value="Peptidase_S66"/>
    <property type="match status" value="1"/>
</dbReference>
<dbReference type="PANTHER" id="PTHR30237:SF4">
    <property type="entry name" value="LD-CARBOXYPEPTIDASE C-TERMINAL DOMAIN-CONTAINING PROTEIN"/>
    <property type="match status" value="1"/>
</dbReference>
<dbReference type="CDD" id="cd07062">
    <property type="entry name" value="Peptidase_S66_mccF_like"/>
    <property type="match status" value="1"/>
</dbReference>
<dbReference type="GO" id="GO:0016787">
    <property type="term" value="F:hydrolase activity"/>
    <property type="evidence" value="ECO:0007669"/>
    <property type="project" value="UniProtKB-KW"/>
</dbReference>
<evidence type="ECO:0000256" key="1">
    <source>
        <dbReference type="ARBA" id="ARBA00010233"/>
    </source>
</evidence>
<dbReference type="OrthoDB" id="9807329at2"/>
<dbReference type="Pfam" id="PF17676">
    <property type="entry name" value="Peptidase_S66C"/>
    <property type="match status" value="1"/>
</dbReference>